<gene>
    <name evidence="3" type="ORF">COCON_G00035100</name>
</gene>
<feature type="domain" description="SEC7" evidence="2">
    <location>
        <begin position="1067"/>
        <end position="1209"/>
    </location>
</feature>
<feature type="region of interest" description="Disordered" evidence="1">
    <location>
        <begin position="405"/>
        <end position="436"/>
    </location>
</feature>
<dbReference type="Proteomes" id="UP001152803">
    <property type="component" value="Unassembled WGS sequence"/>
</dbReference>
<dbReference type="AlphaFoldDB" id="A0A9Q1DZG4"/>
<feature type="compositionally biased region" description="Basic and acidic residues" evidence="1">
    <location>
        <begin position="251"/>
        <end position="263"/>
    </location>
</feature>
<accession>A0A9Q1DZG4</accession>
<feature type="compositionally biased region" description="Polar residues" evidence="1">
    <location>
        <begin position="405"/>
        <end position="415"/>
    </location>
</feature>
<feature type="region of interest" description="Disordered" evidence="1">
    <location>
        <begin position="528"/>
        <end position="547"/>
    </location>
</feature>
<feature type="region of interest" description="Disordered" evidence="1">
    <location>
        <begin position="1018"/>
        <end position="1051"/>
    </location>
</feature>
<dbReference type="Gene3D" id="1.10.1000.11">
    <property type="entry name" value="Arf Nucleotide-binding Site Opener,domain 2"/>
    <property type="match status" value="1"/>
</dbReference>
<dbReference type="PANTHER" id="PTHR10663">
    <property type="entry name" value="GUANYL-NUCLEOTIDE EXCHANGE FACTOR"/>
    <property type="match status" value="1"/>
</dbReference>
<dbReference type="PROSITE" id="PS50190">
    <property type="entry name" value="SEC7"/>
    <property type="match status" value="1"/>
</dbReference>
<dbReference type="PANTHER" id="PTHR10663:SF334">
    <property type="entry name" value="PH AND SEC7 DOMAIN-CONTAINING PROTEIN 1"/>
    <property type="match status" value="1"/>
</dbReference>
<dbReference type="SMART" id="SM00222">
    <property type="entry name" value="Sec7"/>
    <property type="match status" value="1"/>
</dbReference>
<feature type="region of interest" description="Disordered" evidence="1">
    <location>
        <begin position="117"/>
        <end position="152"/>
    </location>
</feature>
<feature type="region of interest" description="Disordered" evidence="1">
    <location>
        <begin position="460"/>
        <end position="500"/>
    </location>
</feature>
<dbReference type="OrthoDB" id="2157641at2759"/>
<dbReference type="InterPro" id="IPR035999">
    <property type="entry name" value="Sec7_dom_sf"/>
</dbReference>
<dbReference type="InterPro" id="IPR000904">
    <property type="entry name" value="Sec7_dom"/>
</dbReference>
<feature type="region of interest" description="Disordered" evidence="1">
    <location>
        <begin position="733"/>
        <end position="777"/>
    </location>
</feature>
<feature type="region of interest" description="Disordered" evidence="1">
    <location>
        <begin position="171"/>
        <end position="196"/>
    </location>
</feature>
<comment type="caution">
    <text evidence="3">The sequence shown here is derived from an EMBL/GenBank/DDBJ whole genome shotgun (WGS) entry which is preliminary data.</text>
</comment>
<dbReference type="GO" id="GO:0005085">
    <property type="term" value="F:guanyl-nucleotide exchange factor activity"/>
    <property type="evidence" value="ECO:0007669"/>
    <property type="project" value="InterPro"/>
</dbReference>
<feature type="compositionally biased region" description="Polar residues" evidence="1">
    <location>
        <begin position="697"/>
        <end position="715"/>
    </location>
</feature>
<feature type="non-terminal residue" evidence="3">
    <location>
        <position position="1"/>
    </location>
</feature>
<feature type="compositionally biased region" description="Polar residues" evidence="1">
    <location>
        <begin position="72"/>
        <end position="95"/>
    </location>
</feature>
<feature type="region of interest" description="Disordered" evidence="1">
    <location>
        <begin position="663"/>
        <end position="715"/>
    </location>
</feature>
<feature type="region of interest" description="Disordered" evidence="1">
    <location>
        <begin position="839"/>
        <end position="909"/>
    </location>
</feature>
<dbReference type="EMBL" id="JAFJMO010000002">
    <property type="protein sequence ID" value="KAJ8284660.1"/>
    <property type="molecule type" value="Genomic_DNA"/>
</dbReference>
<dbReference type="Pfam" id="PF01369">
    <property type="entry name" value="Sec7"/>
    <property type="match status" value="1"/>
</dbReference>
<dbReference type="GO" id="GO:0032012">
    <property type="term" value="P:regulation of ARF protein signal transduction"/>
    <property type="evidence" value="ECO:0007669"/>
    <property type="project" value="InterPro"/>
</dbReference>
<feature type="compositionally biased region" description="Polar residues" evidence="1">
    <location>
        <begin position="1038"/>
        <end position="1051"/>
    </location>
</feature>
<feature type="compositionally biased region" description="Polar residues" evidence="1">
    <location>
        <begin position="536"/>
        <end position="545"/>
    </location>
</feature>
<protein>
    <recommendedName>
        <fullName evidence="2">SEC7 domain-containing protein</fullName>
    </recommendedName>
</protein>
<feature type="region of interest" description="Disordered" evidence="1">
    <location>
        <begin position="23"/>
        <end position="97"/>
    </location>
</feature>
<dbReference type="SUPFAM" id="SSF48425">
    <property type="entry name" value="Sec7 domain"/>
    <property type="match status" value="1"/>
</dbReference>
<sequence length="1211" mass="130745">MSQCSKVFHVLVEVRAVPEREGNGVSDLEVAGTATPMGEEVRMRGSTIPGTNRLSEGGHPVNSGGFGGDKNFSPSRSPPTSSQYDPSGTSSTFHQQGVPCNGIGRLLSAVLNPLDGNEGMAAPRSPKCETSQGRGPWSPPATSGRRGSDGQRSVVTFSYIEKASVRTVQSPLNAAHRTKSSYSADSPGLRRSAEGSPLAAAAHLGKRMSTPAYFYSPDSSCHSSPALSLRASGGRRVDPVPCSITRAAAHHASEELRSPEVKRRAASGPAERLRQQSRCQSWAGTPDPVHGSGTFPNARPGGPDWLNPPGDRPRKPTENHPSSRVAFRPTSATPPSLRANRSKEVQIPAQWLGAKAGPGSDPLLSRRVNLPPGDSFSSAGQGINQLSRLSTANPAESLQTANRLTNEVAGPSTSFRETRKCPSLSSQGDVLEAGSPKLGQEWQAPENRLTMMNIPVDCVPEVSPSSGADQHHALSVQKEESGGRERAPVGSPALPSRLNRFNMCPADVASPLKDPRRQRATLRDTDSPTLHHRQLPQYTGENWSPSPVHKLVMKDSPEPSVKLYVEQRGGVPDVEAPVSWTSRQQWGGVPGWGGDSPKVGEQAEGCMGGAPNVLLQKEAELRTREALLLGPVMLEHPQGQDARDEQQSSLAPGGWTVLLKADEEEQQPGCSPNSRGDRGCTSPESTVSSHRSYEMGHTTSGIQSDSGLSSMGPSLHSQKIARAKWEFLFGTSGDNASTGSKDNPDASTTPPSGTSSESPTPTPPTSLPLEGQRSANHDVQDVEVELVTPPPMAAGASPKTGIIRRTIKYSETDLDAVPLRCYRETDIDEVLADQDEADSAFGSNRSVPGTPGSSPLGGTQYERMDAEEDEDDEDEEEEEDEDEDEGEGEVLSWSTVRRQGDRKRYRNPRDESEAFSVLLKRPLDGLFHCHPALKSPILVSGPRLAAEDTFSRHFESIMESHRAKGTSYSSLDSEDLLTSSGQSVLTFDLPTLTPEVQCQTYQSAREIVGLSFAPLARRETPSGSEDTLAALDSDATRAPSSERLSTCSEDTPSWGWYSALSPRERPPRAAVDSDLDRDLSELLGLGSTDTLTNGSKADLEAAKRLAKRLYTRDGFRKSDVAKQLCKNNDFSRIVAEEYLRFFHFRGMTLDQGLRTFLTEFALMGETQERERVLAHFSRRYIHCNPSSVLSEDSVHTLTCALMLLNTDLHGY</sequence>
<dbReference type="InterPro" id="IPR023394">
    <property type="entry name" value="Sec7_C_sf"/>
</dbReference>
<evidence type="ECO:0000256" key="1">
    <source>
        <dbReference type="SAM" id="MobiDB-lite"/>
    </source>
</evidence>
<feature type="compositionally biased region" description="Low complexity" evidence="1">
    <location>
        <begin position="848"/>
        <end position="859"/>
    </location>
</feature>
<reference evidence="3" key="1">
    <citation type="journal article" date="2023" name="Science">
        <title>Genome structures resolve the early diversification of teleost fishes.</title>
        <authorList>
            <person name="Parey E."/>
            <person name="Louis A."/>
            <person name="Montfort J."/>
            <person name="Bouchez O."/>
            <person name="Roques C."/>
            <person name="Iampietro C."/>
            <person name="Lluch J."/>
            <person name="Castinel A."/>
            <person name="Donnadieu C."/>
            <person name="Desvignes T."/>
            <person name="Floi Bucao C."/>
            <person name="Jouanno E."/>
            <person name="Wen M."/>
            <person name="Mejri S."/>
            <person name="Dirks R."/>
            <person name="Jansen H."/>
            <person name="Henkel C."/>
            <person name="Chen W.J."/>
            <person name="Zahm M."/>
            <person name="Cabau C."/>
            <person name="Klopp C."/>
            <person name="Thompson A.W."/>
            <person name="Robinson-Rechavi M."/>
            <person name="Braasch I."/>
            <person name="Lecointre G."/>
            <person name="Bobe J."/>
            <person name="Postlethwait J.H."/>
            <person name="Berthelot C."/>
            <person name="Roest Crollius H."/>
            <person name="Guiguen Y."/>
        </authorList>
    </citation>
    <scope>NUCLEOTIDE SEQUENCE</scope>
    <source>
        <strain evidence="3">Concon-B</strain>
    </source>
</reference>
<evidence type="ECO:0000313" key="4">
    <source>
        <dbReference type="Proteomes" id="UP001152803"/>
    </source>
</evidence>
<evidence type="ECO:0000313" key="3">
    <source>
        <dbReference type="EMBL" id="KAJ8284660.1"/>
    </source>
</evidence>
<keyword evidence="4" id="KW-1185">Reference proteome</keyword>
<feature type="compositionally biased region" description="Basic and acidic residues" evidence="1">
    <location>
        <begin position="469"/>
        <end position="487"/>
    </location>
</feature>
<feature type="region of interest" description="Disordered" evidence="1">
    <location>
        <begin position="248"/>
        <end position="343"/>
    </location>
</feature>
<name>A0A9Q1DZG4_CONCO</name>
<evidence type="ECO:0000259" key="2">
    <source>
        <dbReference type="PROSITE" id="PS50190"/>
    </source>
</evidence>
<feature type="compositionally biased region" description="Low complexity" evidence="1">
    <location>
        <begin position="747"/>
        <end position="759"/>
    </location>
</feature>
<feature type="compositionally biased region" description="Acidic residues" evidence="1">
    <location>
        <begin position="865"/>
        <end position="888"/>
    </location>
</feature>
<dbReference type="CDD" id="cd00171">
    <property type="entry name" value="Sec7"/>
    <property type="match status" value="1"/>
</dbReference>
<proteinExistence type="predicted"/>
<organism evidence="3 4">
    <name type="scientific">Conger conger</name>
    <name type="common">Conger eel</name>
    <name type="synonym">Muraena conger</name>
    <dbReference type="NCBI Taxonomy" id="82655"/>
    <lineage>
        <taxon>Eukaryota</taxon>
        <taxon>Metazoa</taxon>
        <taxon>Chordata</taxon>
        <taxon>Craniata</taxon>
        <taxon>Vertebrata</taxon>
        <taxon>Euteleostomi</taxon>
        <taxon>Actinopterygii</taxon>
        <taxon>Neopterygii</taxon>
        <taxon>Teleostei</taxon>
        <taxon>Anguilliformes</taxon>
        <taxon>Congridae</taxon>
        <taxon>Conger</taxon>
    </lineage>
</organism>